<keyword evidence="8 15" id="KW-0819">tRNA processing</keyword>
<feature type="binding site" evidence="15">
    <location>
        <position position="111"/>
    </location>
    <ligand>
        <name>Mg(2+)</name>
        <dbReference type="ChEBI" id="CHEBI:18420"/>
    </ligand>
</feature>
<dbReference type="FunFam" id="3.30.160.20:FF:000003">
    <property type="entry name" value="Ribonuclease 3"/>
    <property type="match status" value="1"/>
</dbReference>
<organism evidence="18 19">
    <name type="scientific">Denitromonas halophila</name>
    <dbReference type="NCBI Taxonomy" id="1629404"/>
    <lineage>
        <taxon>Bacteria</taxon>
        <taxon>Pseudomonadati</taxon>
        <taxon>Pseudomonadota</taxon>
        <taxon>Betaproteobacteria</taxon>
        <taxon>Rhodocyclales</taxon>
        <taxon>Zoogloeaceae</taxon>
        <taxon>Denitromonas</taxon>
    </lineage>
</organism>
<comment type="caution">
    <text evidence="18">The sequence shown here is derived from an EMBL/GenBank/DDBJ whole genome shotgun (WGS) entry which is preliminary data.</text>
</comment>
<dbReference type="PROSITE" id="PS50142">
    <property type="entry name" value="RNASE_3_2"/>
    <property type="match status" value="1"/>
</dbReference>
<comment type="catalytic activity">
    <reaction evidence="1 15">
        <text>Endonucleolytic cleavage to 5'-phosphomonoester.</text>
        <dbReference type="EC" id="3.1.26.3"/>
    </reaction>
</comment>
<dbReference type="GO" id="GO:0042802">
    <property type="term" value="F:identical protein binding"/>
    <property type="evidence" value="ECO:0007669"/>
    <property type="project" value="UniProtKB-ARBA"/>
</dbReference>
<dbReference type="GO" id="GO:0003725">
    <property type="term" value="F:double-stranded RNA binding"/>
    <property type="evidence" value="ECO:0007669"/>
    <property type="project" value="TreeGrafter"/>
</dbReference>
<keyword evidence="10 15" id="KW-0479">Metal-binding</keyword>
<dbReference type="OrthoDB" id="9805026at2"/>
<keyword evidence="7 15" id="KW-0507">mRNA processing</keyword>
<keyword evidence="11 15" id="KW-0255">Endonuclease</keyword>
<evidence type="ECO:0000256" key="12">
    <source>
        <dbReference type="ARBA" id="ARBA00022801"/>
    </source>
</evidence>
<dbReference type="GO" id="GO:0019843">
    <property type="term" value="F:rRNA binding"/>
    <property type="evidence" value="ECO:0007669"/>
    <property type="project" value="UniProtKB-KW"/>
</dbReference>
<evidence type="ECO:0000256" key="15">
    <source>
        <dbReference type="HAMAP-Rule" id="MF_00104"/>
    </source>
</evidence>
<dbReference type="Proteomes" id="UP000319502">
    <property type="component" value="Unassembled WGS sequence"/>
</dbReference>
<feature type="active site" evidence="15">
    <location>
        <position position="114"/>
    </location>
</feature>
<evidence type="ECO:0000256" key="6">
    <source>
        <dbReference type="ARBA" id="ARBA00022552"/>
    </source>
</evidence>
<comment type="function">
    <text evidence="15">Digests double-stranded RNA. Involved in the processing of primary rRNA transcript to yield the immediate precursors to the large and small rRNAs (23S and 16S). Processes some mRNAs, and tRNAs when they are encoded in the rRNA operon. Processes pre-crRNA and tracrRNA of type II CRISPR loci if present in the organism.</text>
</comment>
<evidence type="ECO:0000256" key="3">
    <source>
        <dbReference type="ARBA" id="ARBA00010183"/>
    </source>
</evidence>
<evidence type="ECO:0000256" key="1">
    <source>
        <dbReference type="ARBA" id="ARBA00000109"/>
    </source>
</evidence>
<evidence type="ECO:0000256" key="2">
    <source>
        <dbReference type="ARBA" id="ARBA00004496"/>
    </source>
</evidence>
<evidence type="ECO:0000256" key="11">
    <source>
        <dbReference type="ARBA" id="ARBA00022759"/>
    </source>
</evidence>
<dbReference type="GO" id="GO:0008033">
    <property type="term" value="P:tRNA processing"/>
    <property type="evidence" value="ECO:0007669"/>
    <property type="project" value="UniProtKB-KW"/>
</dbReference>
<keyword evidence="6 15" id="KW-0698">rRNA processing</keyword>
<dbReference type="RefSeq" id="WP_144310711.1">
    <property type="nucleotide sequence ID" value="NZ_VMNK01000015.1"/>
</dbReference>
<evidence type="ECO:0000259" key="17">
    <source>
        <dbReference type="PROSITE" id="PS50142"/>
    </source>
</evidence>
<dbReference type="GO" id="GO:0010468">
    <property type="term" value="P:regulation of gene expression"/>
    <property type="evidence" value="ECO:0007669"/>
    <property type="project" value="TreeGrafter"/>
</dbReference>
<dbReference type="GO" id="GO:0004525">
    <property type="term" value="F:ribonuclease III activity"/>
    <property type="evidence" value="ECO:0007669"/>
    <property type="project" value="UniProtKB-UniRule"/>
</dbReference>
<dbReference type="Pfam" id="PF00035">
    <property type="entry name" value="dsrm"/>
    <property type="match status" value="1"/>
</dbReference>
<keyword evidence="14 15" id="KW-0694">RNA-binding</keyword>
<dbReference type="CDD" id="cd10845">
    <property type="entry name" value="DSRM_RNAse_III_family"/>
    <property type="match status" value="1"/>
</dbReference>
<comment type="similarity">
    <text evidence="3">Belongs to the ribonuclease III family.</text>
</comment>
<keyword evidence="15" id="KW-0699">rRNA-binding</keyword>
<evidence type="ECO:0000256" key="8">
    <source>
        <dbReference type="ARBA" id="ARBA00022694"/>
    </source>
</evidence>
<dbReference type="SMART" id="SM00535">
    <property type="entry name" value="RIBOc"/>
    <property type="match status" value="1"/>
</dbReference>
<dbReference type="GO" id="GO:0005737">
    <property type="term" value="C:cytoplasm"/>
    <property type="evidence" value="ECO:0007669"/>
    <property type="project" value="UniProtKB-SubCell"/>
</dbReference>
<dbReference type="NCBIfam" id="TIGR02191">
    <property type="entry name" value="RNaseIII"/>
    <property type="match status" value="1"/>
</dbReference>
<evidence type="ECO:0000313" key="18">
    <source>
        <dbReference type="EMBL" id="TVO53485.1"/>
    </source>
</evidence>
<evidence type="ECO:0000256" key="4">
    <source>
        <dbReference type="ARBA" id="ARBA00011738"/>
    </source>
</evidence>
<comment type="subcellular location">
    <subcellularLocation>
        <location evidence="2 15">Cytoplasm</location>
    </subcellularLocation>
</comment>
<dbReference type="Pfam" id="PF14622">
    <property type="entry name" value="Ribonucleas_3_3"/>
    <property type="match status" value="1"/>
</dbReference>
<evidence type="ECO:0000256" key="14">
    <source>
        <dbReference type="ARBA" id="ARBA00022884"/>
    </source>
</evidence>
<comment type="subunit">
    <text evidence="4 15">Homodimer.</text>
</comment>
<proteinExistence type="inferred from homology"/>
<evidence type="ECO:0000256" key="7">
    <source>
        <dbReference type="ARBA" id="ARBA00022664"/>
    </source>
</evidence>
<reference evidence="18 19" key="1">
    <citation type="submission" date="2019-07" db="EMBL/GenBank/DDBJ databases">
        <title>The pathways for chlorine oxyanion respiration interact through the shared metabolite chlorate.</title>
        <authorList>
            <person name="Barnum T.P."/>
            <person name="Cheng Y."/>
            <person name="Hill K.A."/>
            <person name="Lucas L.N."/>
            <person name="Carlson H.K."/>
            <person name="Coates J.D."/>
        </authorList>
    </citation>
    <scope>NUCLEOTIDE SEQUENCE [LARGE SCALE GENOMIC DNA]</scope>
    <source>
        <strain evidence="18 19">SFB-3</strain>
    </source>
</reference>
<dbReference type="InterPro" id="IPR000999">
    <property type="entry name" value="RNase_III_dom"/>
</dbReference>
<dbReference type="GO" id="GO:0006364">
    <property type="term" value="P:rRNA processing"/>
    <property type="evidence" value="ECO:0007669"/>
    <property type="project" value="UniProtKB-UniRule"/>
</dbReference>
<dbReference type="HAMAP" id="MF_00104">
    <property type="entry name" value="RNase_III"/>
    <property type="match status" value="1"/>
</dbReference>
<sequence length="224" mass="24895">MTFDTLQERLDYRFKDASWLRQALTHRSYGQPNNERLEFLGDSVVNHVVALALFSRFPDLREGDLSRLRAQLVCQDALHGIAASLELGTVLRLGEGEQKSGGAERPSILSDALEALFAAVYLDGGFDAAKTVIDYLFKSHLASLDPNTSLKDPKTRLQEWLQARRKQLPKYRLVETLGEAHAQQFDVECTIDGGLQTRGLGSSRRAAEQQAALLAMETLEKHAG</sequence>
<dbReference type="InterPro" id="IPR014720">
    <property type="entry name" value="dsRBD_dom"/>
</dbReference>
<dbReference type="GO" id="GO:0006397">
    <property type="term" value="P:mRNA processing"/>
    <property type="evidence" value="ECO:0007669"/>
    <property type="project" value="UniProtKB-UniRule"/>
</dbReference>
<protein>
    <recommendedName>
        <fullName evidence="15">Ribonuclease 3</fullName>
        <ecNumber evidence="15">3.1.26.3</ecNumber>
    </recommendedName>
    <alternativeName>
        <fullName evidence="15">Ribonuclease III</fullName>
        <shortName evidence="15">RNase III</shortName>
    </alternativeName>
</protein>
<keyword evidence="12 15" id="KW-0378">Hydrolase</keyword>
<dbReference type="PROSITE" id="PS50137">
    <property type="entry name" value="DS_RBD"/>
    <property type="match status" value="1"/>
</dbReference>
<accession>A0A557QKP7</accession>
<name>A0A557QKP7_9RHOO</name>
<dbReference type="EC" id="3.1.26.3" evidence="15"/>
<dbReference type="GO" id="GO:0046872">
    <property type="term" value="F:metal ion binding"/>
    <property type="evidence" value="ECO:0007669"/>
    <property type="project" value="UniProtKB-KW"/>
</dbReference>
<keyword evidence="9 15" id="KW-0540">Nuclease</keyword>
<feature type="domain" description="RNase III" evidence="17">
    <location>
        <begin position="3"/>
        <end position="125"/>
    </location>
</feature>
<evidence type="ECO:0000256" key="10">
    <source>
        <dbReference type="ARBA" id="ARBA00022723"/>
    </source>
</evidence>
<dbReference type="PANTHER" id="PTHR11207:SF0">
    <property type="entry name" value="RIBONUCLEASE 3"/>
    <property type="match status" value="1"/>
</dbReference>
<dbReference type="EMBL" id="VMNK01000015">
    <property type="protein sequence ID" value="TVO53485.1"/>
    <property type="molecule type" value="Genomic_DNA"/>
</dbReference>
<feature type="active site" evidence="15">
    <location>
        <position position="42"/>
    </location>
</feature>
<dbReference type="PROSITE" id="PS00517">
    <property type="entry name" value="RNASE_3_1"/>
    <property type="match status" value="1"/>
</dbReference>
<feature type="binding site" evidence="15">
    <location>
        <position position="114"/>
    </location>
    <ligand>
        <name>Mg(2+)</name>
        <dbReference type="ChEBI" id="CHEBI:18420"/>
    </ligand>
</feature>
<dbReference type="SUPFAM" id="SSF54768">
    <property type="entry name" value="dsRNA-binding domain-like"/>
    <property type="match status" value="1"/>
</dbReference>
<comment type="cofactor">
    <cofactor evidence="15">
        <name>Mg(2+)</name>
        <dbReference type="ChEBI" id="CHEBI:18420"/>
    </cofactor>
</comment>
<dbReference type="SMART" id="SM00358">
    <property type="entry name" value="DSRM"/>
    <property type="match status" value="1"/>
</dbReference>
<keyword evidence="19" id="KW-1185">Reference proteome</keyword>
<evidence type="ECO:0000313" key="19">
    <source>
        <dbReference type="Proteomes" id="UP000319502"/>
    </source>
</evidence>
<keyword evidence="5 15" id="KW-0963">Cytoplasm</keyword>
<evidence type="ECO:0000259" key="16">
    <source>
        <dbReference type="PROSITE" id="PS50137"/>
    </source>
</evidence>
<dbReference type="Gene3D" id="3.30.160.20">
    <property type="match status" value="1"/>
</dbReference>
<dbReference type="CDD" id="cd00593">
    <property type="entry name" value="RIBOc"/>
    <property type="match status" value="1"/>
</dbReference>
<gene>
    <name evidence="15" type="primary">rnc</name>
    <name evidence="18" type="ORF">FHP91_16190</name>
</gene>
<keyword evidence="13 15" id="KW-0460">Magnesium</keyword>
<evidence type="ECO:0000256" key="5">
    <source>
        <dbReference type="ARBA" id="ARBA00022490"/>
    </source>
</evidence>
<dbReference type="FunFam" id="1.10.1520.10:FF:000001">
    <property type="entry name" value="Ribonuclease 3"/>
    <property type="match status" value="1"/>
</dbReference>
<evidence type="ECO:0000256" key="13">
    <source>
        <dbReference type="ARBA" id="ARBA00022842"/>
    </source>
</evidence>
<feature type="binding site" evidence="15">
    <location>
        <position position="38"/>
    </location>
    <ligand>
        <name>Mg(2+)</name>
        <dbReference type="ChEBI" id="CHEBI:18420"/>
    </ligand>
</feature>
<evidence type="ECO:0000256" key="9">
    <source>
        <dbReference type="ARBA" id="ARBA00022722"/>
    </source>
</evidence>
<dbReference type="InterPro" id="IPR036389">
    <property type="entry name" value="RNase_III_sf"/>
</dbReference>
<dbReference type="AlphaFoldDB" id="A0A557QKP7"/>
<dbReference type="SUPFAM" id="SSF69065">
    <property type="entry name" value="RNase III domain-like"/>
    <property type="match status" value="1"/>
</dbReference>
<dbReference type="InterPro" id="IPR011907">
    <property type="entry name" value="RNase_III"/>
</dbReference>
<feature type="domain" description="DRBM" evidence="16">
    <location>
        <begin position="152"/>
        <end position="221"/>
    </location>
</feature>
<dbReference type="Gene3D" id="1.10.1520.10">
    <property type="entry name" value="Ribonuclease III domain"/>
    <property type="match status" value="1"/>
</dbReference>
<dbReference type="PANTHER" id="PTHR11207">
    <property type="entry name" value="RIBONUCLEASE III"/>
    <property type="match status" value="1"/>
</dbReference>